<reference evidence="10 11" key="1">
    <citation type="submission" date="2023-08" db="EMBL/GenBank/DDBJ databases">
        <title>Characterization of two Paracoccaceae strains isolated from Phycosphere and proposal of Xinfangfangia lacusdiani sp. nov.</title>
        <authorList>
            <person name="Deng Y."/>
            <person name="Zhang Y.Q."/>
        </authorList>
    </citation>
    <scope>NUCLEOTIDE SEQUENCE [LARGE SCALE GENOMIC DNA]</scope>
    <source>
        <strain evidence="10 11">CPCC 101601</strain>
    </source>
</reference>
<sequence>MAPWRILVMGVSGCGKSNLAAALAQALGAEFVEGDDLHPAANRAKMAAGTPLDDADRAPWLDRVASALRDRAPVVVACSALRRAYRDRLRQAGTLQILYLRAPEPLVATRLAQRQGHFMPSSLLASQYATLEPPGPDEATALDASLPPSALLRAALIALQG</sequence>
<evidence type="ECO:0000256" key="5">
    <source>
        <dbReference type="ARBA" id="ARBA00022741"/>
    </source>
</evidence>
<keyword evidence="7 9" id="KW-0067">ATP-binding</keyword>
<dbReference type="EC" id="2.7.1.12" evidence="3 9"/>
<comment type="pathway">
    <text evidence="1">Carbohydrate acid metabolism.</text>
</comment>
<comment type="similarity">
    <text evidence="2 9">Belongs to the gluconokinase GntK/GntV family.</text>
</comment>
<protein>
    <recommendedName>
        <fullName evidence="3 9">Gluconokinase</fullName>
        <ecNumber evidence="3 9">2.7.1.12</ecNumber>
    </recommendedName>
</protein>
<dbReference type="Proteomes" id="UP001239680">
    <property type="component" value="Unassembled WGS sequence"/>
</dbReference>
<dbReference type="CDD" id="cd02021">
    <property type="entry name" value="GntK"/>
    <property type="match status" value="1"/>
</dbReference>
<organism evidence="10 11">
    <name type="scientific">Pseudogemmobacter lacusdianii</name>
    <dbReference type="NCBI Taxonomy" id="3069608"/>
    <lineage>
        <taxon>Bacteria</taxon>
        <taxon>Pseudomonadati</taxon>
        <taxon>Pseudomonadota</taxon>
        <taxon>Alphaproteobacteria</taxon>
        <taxon>Rhodobacterales</taxon>
        <taxon>Paracoccaceae</taxon>
        <taxon>Pseudogemmobacter</taxon>
    </lineage>
</organism>
<dbReference type="EMBL" id="JAVDBT010000013">
    <property type="protein sequence ID" value="MDQ2067460.1"/>
    <property type="molecule type" value="Genomic_DNA"/>
</dbReference>
<accession>A0ABU0W0B7</accession>
<gene>
    <name evidence="10" type="ORF">Q9295_13860</name>
</gene>
<dbReference type="GO" id="GO:0046316">
    <property type="term" value="F:gluconokinase activity"/>
    <property type="evidence" value="ECO:0007669"/>
    <property type="project" value="UniProtKB-EC"/>
</dbReference>
<proteinExistence type="inferred from homology"/>
<dbReference type="SUPFAM" id="SSF52540">
    <property type="entry name" value="P-loop containing nucleoside triphosphate hydrolases"/>
    <property type="match status" value="1"/>
</dbReference>
<evidence type="ECO:0000256" key="6">
    <source>
        <dbReference type="ARBA" id="ARBA00022777"/>
    </source>
</evidence>
<evidence type="ECO:0000256" key="1">
    <source>
        <dbReference type="ARBA" id="ARBA00004761"/>
    </source>
</evidence>
<dbReference type="PANTHER" id="PTHR43442">
    <property type="entry name" value="GLUCONOKINASE-RELATED"/>
    <property type="match status" value="1"/>
</dbReference>
<dbReference type="PANTHER" id="PTHR43442:SF3">
    <property type="entry name" value="GLUCONOKINASE-RELATED"/>
    <property type="match status" value="1"/>
</dbReference>
<keyword evidence="5 9" id="KW-0547">Nucleotide-binding</keyword>
<evidence type="ECO:0000256" key="8">
    <source>
        <dbReference type="ARBA" id="ARBA00048090"/>
    </source>
</evidence>
<evidence type="ECO:0000256" key="2">
    <source>
        <dbReference type="ARBA" id="ARBA00008420"/>
    </source>
</evidence>
<dbReference type="Pfam" id="PF13671">
    <property type="entry name" value="AAA_33"/>
    <property type="match status" value="1"/>
</dbReference>
<name>A0ABU0W0B7_9RHOB</name>
<evidence type="ECO:0000256" key="9">
    <source>
        <dbReference type="RuleBase" id="RU363066"/>
    </source>
</evidence>
<comment type="caution">
    <text evidence="10">The sequence shown here is derived from an EMBL/GenBank/DDBJ whole genome shotgun (WGS) entry which is preliminary data.</text>
</comment>
<keyword evidence="6 9" id="KW-0418">Kinase</keyword>
<comment type="catalytic activity">
    <reaction evidence="8 9">
        <text>D-gluconate + ATP = 6-phospho-D-gluconate + ADP + H(+)</text>
        <dbReference type="Rhea" id="RHEA:19433"/>
        <dbReference type="ChEBI" id="CHEBI:15378"/>
        <dbReference type="ChEBI" id="CHEBI:18391"/>
        <dbReference type="ChEBI" id="CHEBI:30616"/>
        <dbReference type="ChEBI" id="CHEBI:58759"/>
        <dbReference type="ChEBI" id="CHEBI:456216"/>
        <dbReference type="EC" id="2.7.1.12"/>
    </reaction>
</comment>
<keyword evidence="11" id="KW-1185">Reference proteome</keyword>
<evidence type="ECO:0000313" key="11">
    <source>
        <dbReference type="Proteomes" id="UP001239680"/>
    </source>
</evidence>
<keyword evidence="4 9" id="KW-0808">Transferase</keyword>
<evidence type="ECO:0000256" key="3">
    <source>
        <dbReference type="ARBA" id="ARBA00012054"/>
    </source>
</evidence>
<dbReference type="InterPro" id="IPR006001">
    <property type="entry name" value="Therm_gnt_kin"/>
</dbReference>
<dbReference type="InterPro" id="IPR027417">
    <property type="entry name" value="P-loop_NTPase"/>
</dbReference>
<dbReference type="Gene3D" id="3.40.50.300">
    <property type="entry name" value="P-loop containing nucleotide triphosphate hydrolases"/>
    <property type="match status" value="1"/>
</dbReference>
<evidence type="ECO:0000313" key="10">
    <source>
        <dbReference type="EMBL" id="MDQ2067460.1"/>
    </source>
</evidence>
<dbReference type="NCBIfam" id="TIGR01313">
    <property type="entry name" value="therm_gnt_kin"/>
    <property type="match status" value="1"/>
</dbReference>
<evidence type="ECO:0000256" key="7">
    <source>
        <dbReference type="ARBA" id="ARBA00022840"/>
    </source>
</evidence>
<dbReference type="RefSeq" id="WP_306681163.1">
    <property type="nucleotide sequence ID" value="NZ_JAVDBT010000013.1"/>
</dbReference>
<evidence type="ECO:0000256" key="4">
    <source>
        <dbReference type="ARBA" id="ARBA00022679"/>
    </source>
</evidence>